<accession>A0ABS0YC40</accession>
<evidence type="ECO:0000256" key="1">
    <source>
        <dbReference type="SAM" id="SignalP"/>
    </source>
</evidence>
<reference evidence="3 4" key="1">
    <citation type="submission" date="2020-12" db="EMBL/GenBank/DDBJ databases">
        <title>Geomonas sp. Red421, isolated from paddy soil.</title>
        <authorList>
            <person name="Xu Z."/>
            <person name="Zhang Z."/>
            <person name="Masuda Y."/>
            <person name="Itoh H."/>
            <person name="Senoo K."/>
        </authorList>
    </citation>
    <scope>NUCLEOTIDE SEQUENCE [LARGE SCALE GENOMIC DNA]</scope>
    <source>
        <strain evidence="3 4">Red421</strain>
    </source>
</reference>
<gene>
    <name evidence="3" type="ORF">JFN91_06570</name>
</gene>
<evidence type="ECO:0000313" key="4">
    <source>
        <dbReference type="Proteomes" id="UP000614714"/>
    </source>
</evidence>
<dbReference type="RefSeq" id="WP_199388417.1">
    <property type="nucleotide sequence ID" value="NZ_JAEMHL010000003.1"/>
</dbReference>
<name>A0ABS0YC40_9BACT</name>
<dbReference type="InterPro" id="IPR013424">
    <property type="entry name" value="Ice-binding_C"/>
</dbReference>
<comment type="caution">
    <text evidence="3">The sequence shown here is derived from an EMBL/GenBank/DDBJ whole genome shotgun (WGS) entry which is preliminary data.</text>
</comment>
<organism evidence="3 4">
    <name type="scientific">Geomonas anaerohicana</name>
    <dbReference type="NCBI Taxonomy" id="2798583"/>
    <lineage>
        <taxon>Bacteria</taxon>
        <taxon>Pseudomonadati</taxon>
        <taxon>Thermodesulfobacteriota</taxon>
        <taxon>Desulfuromonadia</taxon>
        <taxon>Geobacterales</taxon>
        <taxon>Geobacteraceae</taxon>
        <taxon>Geomonas</taxon>
    </lineage>
</organism>
<keyword evidence="4" id="KW-1185">Reference proteome</keyword>
<evidence type="ECO:0000313" key="3">
    <source>
        <dbReference type="EMBL" id="MBJ6749872.1"/>
    </source>
</evidence>
<protein>
    <submittedName>
        <fullName evidence="3">PEP-CTERM sorting domain-containing protein</fullName>
    </submittedName>
</protein>
<keyword evidence="1" id="KW-0732">Signal</keyword>
<feature type="domain" description="Ice-binding protein C-terminal" evidence="2">
    <location>
        <begin position="202"/>
        <end position="226"/>
    </location>
</feature>
<feature type="signal peptide" evidence="1">
    <location>
        <begin position="1"/>
        <end position="30"/>
    </location>
</feature>
<proteinExistence type="predicted"/>
<dbReference type="NCBIfam" id="TIGR02595">
    <property type="entry name" value="PEP_CTERM"/>
    <property type="match status" value="1"/>
</dbReference>
<sequence length="229" mass="24561">MPSKKEISMKLYFSCAIAAMASLATLEARATTLTYNFDQNNSRLMGGPWANITLEDAKDGKVHITVDQLRAGYDSTGPNFGLQDFSFNENTGDPDFLTHVSLEFFYPNTWTYRYSPGSEFGGTGPYGKFELLTSGSGKDWASYLDFYLSSSAGPLSAGAFAVTSPNTEYMFAGQIGGFSDVGADGKTYRSAQFASSGRPVPPVPEPGTVALLGTGCFALAVYAKRRKAA</sequence>
<evidence type="ECO:0000259" key="2">
    <source>
        <dbReference type="Pfam" id="PF07589"/>
    </source>
</evidence>
<dbReference type="Pfam" id="PF07589">
    <property type="entry name" value="PEP-CTERM"/>
    <property type="match status" value="1"/>
</dbReference>
<dbReference type="EMBL" id="JAEMHL010000003">
    <property type="protein sequence ID" value="MBJ6749872.1"/>
    <property type="molecule type" value="Genomic_DNA"/>
</dbReference>
<feature type="chain" id="PRO_5046896591" evidence="1">
    <location>
        <begin position="31"/>
        <end position="229"/>
    </location>
</feature>
<dbReference type="Proteomes" id="UP000614714">
    <property type="component" value="Unassembled WGS sequence"/>
</dbReference>